<reference evidence="3" key="1">
    <citation type="journal article" date="2019" name="Int. J. Syst. Evol. Microbiol.">
        <title>The Global Catalogue of Microorganisms (GCM) 10K type strain sequencing project: providing services to taxonomists for standard genome sequencing and annotation.</title>
        <authorList>
            <consortium name="The Broad Institute Genomics Platform"/>
            <consortium name="The Broad Institute Genome Sequencing Center for Infectious Disease"/>
            <person name="Wu L."/>
            <person name="Ma J."/>
        </authorList>
    </citation>
    <scope>NUCLEOTIDE SEQUENCE [LARGE SCALE GENOMIC DNA]</scope>
    <source>
        <strain evidence="3">CCUG 48216</strain>
    </source>
</reference>
<evidence type="ECO:0000313" key="2">
    <source>
        <dbReference type="EMBL" id="MFD1184531.1"/>
    </source>
</evidence>
<evidence type="ECO:0000259" key="1">
    <source>
        <dbReference type="Pfam" id="PF12358"/>
    </source>
</evidence>
<dbReference type="Proteomes" id="UP001597211">
    <property type="component" value="Unassembled WGS sequence"/>
</dbReference>
<sequence length="311" mass="36117">MNQKDVDNDVEFELFENGLNFVVSAIEYLEEPIKPSDLKYAILHLSSGIELILKERLRREHWTLLFNKVEKASLQDYKNGKFTSANFDDCIDRLINICEVDINQQIRKNLNSLRDKRNRFEHFGIVDSSEALKATVADALNFLIDFVNDELEDEVDNDEMVVIREEVLKFDSFVNQRWKAIRSKIAKIKLIVTCPRCLQDAADLSDGFQCLFCGYKNDDPEEIANEYVSEVLRESKYEIVTQGGEWPIYFCPGCDYETLVRTDEGYICFNCADEWEFDDIDECMRCGVNLCFSKDGYATLCDNCVEDIQNY</sequence>
<gene>
    <name evidence="2" type="ORF">ACFQ2Z_24735</name>
</gene>
<protein>
    <submittedName>
        <fullName evidence="2">DUF3644 domain-containing protein</fullName>
    </submittedName>
</protein>
<comment type="caution">
    <text evidence="2">The sequence shown here is derived from an EMBL/GenBank/DDBJ whole genome shotgun (WGS) entry which is preliminary data.</text>
</comment>
<name>A0ABW3SK29_9BACL</name>
<dbReference type="EMBL" id="JBHTKZ010000113">
    <property type="protein sequence ID" value="MFD1184531.1"/>
    <property type="molecule type" value="Genomic_DNA"/>
</dbReference>
<keyword evidence="3" id="KW-1185">Reference proteome</keyword>
<proteinExistence type="predicted"/>
<organism evidence="2 3">
    <name type="scientific">Paenibacillus timonensis</name>
    <dbReference type="NCBI Taxonomy" id="225915"/>
    <lineage>
        <taxon>Bacteria</taxon>
        <taxon>Bacillati</taxon>
        <taxon>Bacillota</taxon>
        <taxon>Bacilli</taxon>
        <taxon>Bacillales</taxon>
        <taxon>Paenibacillaceae</taxon>
        <taxon>Paenibacillus</taxon>
    </lineage>
</organism>
<evidence type="ECO:0000313" key="3">
    <source>
        <dbReference type="Proteomes" id="UP001597211"/>
    </source>
</evidence>
<dbReference type="RefSeq" id="WP_240271776.1">
    <property type="nucleotide sequence ID" value="NZ_JAKSXN010000124.1"/>
</dbReference>
<feature type="domain" description="DUF3644" evidence="1">
    <location>
        <begin position="17"/>
        <end position="158"/>
    </location>
</feature>
<dbReference type="InterPro" id="IPR022104">
    <property type="entry name" value="DUF3644"/>
</dbReference>
<dbReference type="Pfam" id="PF12358">
    <property type="entry name" value="DUF3644"/>
    <property type="match status" value="1"/>
</dbReference>
<accession>A0ABW3SK29</accession>